<sequence>MGFATPTVEPFTGLNVGAAKTGGPRYGAGFWPAGGSRVVGADPRDGTKGFDDVGTGIPNGSPGVGTGTGGWADADIAVRSAIAAKRDVNIATTGLSGGHRIQVFSHPLVAVNTSEDVDAAELLRSCIVDDGAAHTRS</sequence>
<keyword evidence="2" id="KW-0614">Plasmid</keyword>
<geneLocation type="plasmid" evidence="2 3">
    <name>pJCM6399</name>
</geneLocation>
<dbReference type="AlphaFoldDB" id="A0A9W4FIJ4"/>
<organism evidence="2 3">
    <name type="scientific">Mycobacterium gallinarum</name>
    <dbReference type="NCBI Taxonomy" id="39689"/>
    <lineage>
        <taxon>Bacteria</taxon>
        <taxon>Bacillati</taxon>
        <taxon>Actinomycetota</taxon>
        <taxon>Actinomycetes</taxon>
        <taxon>Mycobacteriales</taxon>
        <taxon>Mycobacteriaceae</taxon>
        <taxon>Mycobacterium</taxon>
    </lineage>
</organism>
<gene>
    <name evidence="2" type="ORF">MGALJ_61310</name>
</gene>
<feature type="compositionally biased region" description="Basic and acidic residues" evidence="1">
    <location>
        <begin position="42"/>
        <end position="51"/>
    </location>
</feature>
<dbReference type="Proteomes" id="UP000465785">
    <property type="component" value="Plasmid pJCM6399"/>
</dbReference>
<dbReference type="KEGG" id="mgau:MGALJ_61310"/>
<evidence type="ECO:0000313" key="3">
    <source>
        <dbReference type="Proteomes" id="UP000465785"/>
    </source>
</evidence>
<name>A0A9W4FIJ4_9MYCO</name>
<protein>
    <submittedName>
        <fullName evidence="2">Uncharacterized protein</fullName>
    </submittedName>
</protein>
<proteinExistence type="predicted"/>
<keyword evidence="3" id="KW-1185">Reference proteome</keyword>
<reference evidence="2 3" key="1">
    <citation type="journal article" date="2019" name="Emerg. Microbes Infect.">
        <title>Comprehensive subspecies identification of 175 nontuberculous mycobacteria species based on 7547 genomic profiles.</title>
        <authorList>
            <person name="Matsumoto Y."/>
            <person name="Kinjo T."/>
            <person name="Motooka D."/>
            <person name="Nabeya D."/>
            <person name="Jung N."/>
            <person name="Uechi K."/>
            <person name="Horii T."/>
            <person name="Iida T."/>
            <person name="Fujita J."/>
            <person name="Nakamura S."/>
        </authorList>
    </citation>
    <scope>NUCLEOTIDE SEQUENCE [LARGE SCALE GENOMIC DNA]</scope>
    <source>
        <strain evidence="2 3">JCM 6399</strain>
        <plasmid evidence="2">pJCM6399</plasmid>
    </source>
</reference>
<evidence type="ECO:0000313" key="2">
    <source>
        <dbReference type="EMBL" id="BBY96462.1"/>
    </source>
</evidence>
<dbReference type="EMBL" id="AP022602">
    <property type="protein sequence ID" value="BBY96462.1"/>
    <property type="molecule type" value="Genomic_DNA"/>
</dbReference>
<feature type="region of interest" description="Disordered" evidence="1">
    <location>
        <begin position="37"/>
        <end position="68"/>
    </location>
</feature>
<accession>A0A9W4FIJ4</accession>
<evidence type="ECO:0000256" key="1">
    <source>
        <dbReference type="SAM" id="MobiDB-lite"/>
    </source>
</evidence>